<evidence type="ECO:0000256" key="8">
    <source>
        <dbReference type="ARBA" id="ARBA00022801"/>
    </source>
</evidence>
<dbReference type="InterPro" id="IPR036950">
    <property type="entry name" value="PBP_transglycosylase"/>
</dbReference>
<name>A0ABT2ZM47_9RHOB</name>
<dbReference type="Proteomes" id="UP001652564">
    <property type="component" value="Unassembled WGS sequence"/>
</dbReference>
<dbReference type="InterPro" id="IPR023346">
    <property type="entry name" value="Lysozyme-like_dom_sf"/>
</dbReference>
<comment type="catalytic activity">
    <reaction evidence="11">
        <text>[GlcNAc-(1-&gt;4)-Mur2Ac(oyl-L-Ala-gamma-D-Glu-L-Lys-D-Ala-D-Ala)](n)-di-trans,octa-cis-undecaprenyl diphosphate + beta-D-GlcNAc-(1-&gt;4)-Mur2Ac(oyl-L-Ala-gamma-D-Glu-L-Lys-D-Ala-D-Ala)-di-trans,octa-cis-undecaprenyl diphosphate = [GlcNAc-(1-&gt;4)-Mur2Ac(oyl-L-Ala-gamma-D-Glu-L-Lys-D-Ala-D-Ala)](n+1)-di-trans,octa-cis-undecaprenyl diphosphate + di-trans,octa-cis-undecaprenyl diphosphate + H(+)</text>
        <dbReference type="Rhea" id="RHEA:23708"/>
        <dbReference type="Rhea" id="RHEA-COMP:9602"/>
        <dbReference type="Rhea" id="RHEA-COMP:9603"/>
        <dbReference type="ChEBI" id="CHEBI:15378"/>
        <dbReference type="ChEBI" id="CHEBI:58405"/>
        <dbReference type="ChEBI" id="CHEBI:60033"/>
        <dbReference type="ChEBI" id="CHEBI:78435"/>
        <dbReference type="EC" id="2.4.99.28"/>
    </reaction>
</comment>
<reference evidence="15 16" key="1">
    <citation type="submission" date="2022-10" db="EMBL/GenBank/DDBJ databases">
        <title>Defluviimonas sp. nov., isolated from ocean surface sediments.</title>
        <authorList>
            <person name="He W."/>
            <person name="Wang L."/>
            <person name="Zhang D.-F."/>
        </authorList>
    </citation>
    <scope>NUCLEOTIDE SEQUENCE [LARGE SCALE GENOMIC DNA]</scope>
    <source>
        <strain evidence="15 16">WL0050</strain>
    </source>
</reference>
<protein>
    <recommendedName>
        <fullName evidence="10">peptidoglycan glycosyltransferase</fullName>
        <ecNumber evidence="10">2.4.99.28</ecNumber>
    </recommendedName>
</protein>
<keyword evidence="7" id="KW-0808">Transferase</keyword>
<comment type="pathway">
    <text evidence="1">Cell wall biogenesis; peptidoglycan biosynthesis.</text>
</comment>
<dbReference type="SUPFAM" id="SSF53955">
    <property type="entry name" value="Lysozyme-like"/>
    <property type="match status" value="1"/>
</dbReference>
<feature type="domain" description="Glycosyl transferase family 51" evidence="13">
    <location>
        <begin position="68"/>
        <end position="223"/>
    </location>
</feature>
<dbReference type="Pfam" id="PF00912">
    <property type="entry name" value="Transgly"/>
    <property type="match status" value="1"/>
</dbReference>
<dbReference type="InterPro" id="IPR009647">
    <property type="entry name" value="PBP_C"/>
</dbReference>
<comment type="similarity">
    <text evidence="3">In the N-terminal section; belongs to the glycosyltransferase 51 family.</text>
</comment>
<dbReference type="InterPro" id="IPR012338">
    <property type="entry name" value="Beta-lactam/transpept-like"/>
</dbReference>
<keyword evidence="16" id="KW-1185">Reference proteome</keyword>
<dbReference type="Pfam" id="PF00905">
    <property type="entry name" value="Transpeptidase"/>
    <property type="match status" value="1"/>
</dbReference>
<keyword evidence="8" id="KW-0378">Hydrolase</keyword>
<sequence>MRRHASFLLAGLLFATGLARDEVDQWIDRTDLPALMVETGTEVVARDGTLLRAFTVADGRWRLDPGPVDPGFVAMLIAYEDNRFHTHNGVDPLAMLRAGLQAAWNGRVVSGGSTLTMQVARLLEESGTGRLEGKLRQIRVALALERRLTKEEILGLYLRLAPYGGNLEGIRAATLSYFGKEPRRMTPAEAALLVALPQSPETRRPDRFPEAAAKARTRVLDRMVADGAMEDERRSAALTETVPEARHPFPVLAPHLAERLASGKPGTHRIETTIDARLQARLETLAARAMRASGARTSLAVLVADHRSGDILATVGSPDWTNNSRAGFVDMTRALRSPGSTLKPFVYALAFDEGLAHPETLIEDRPTAFGTYAPQNFDRQYRGTITAREALQLSLNIPVVSLTEALGPARLLAALRKSGGHPDLPRGQPGLAVALGGVGITLEDLVQAYAALARLGQPIRLHTTPGAPEATGQRLFGPEAAWLTADILAGLPPPAGAPAQRIAYKTGTSYGHRDAWAIGFDGAHVAGVWMGRADGASVPGAFGGDLAAPILFDIFARLKSVPDPLPAPPPATLILPTARLPHPLQQFRPRSAAFATAPNAPEIAFPPDGAEVEAGPTLALKVRGGTPPFTWLANGAPLILADRARETAIYNPGQGYLTLSVIDANGQSATANVTLHP</sequence>
<dbReference type="InterPro" id="IPR011815">
    <property type="entry name" value="PBP_1c"/>
</dbReference>
<evidence type="ECO:0000256" key="10">
    <source>
        <dbReference type="ARBA" id="ARBA00044770"/>
    </source>
</evidence>
<dbReference type="Gene3D" id="1.10.3810.10">
    <property type="entry name" value="Biosynthetic peptidoglycan transglycosylase-like"/>
    <property type="match status" value="1"/>
</dbReference>
<evidence type="ECO:0000256" key="7">
    <source>
        <dbReference type="ARBA" id="ARBA00022679"/>
    </source>
</evidence>
<keyword evidence="6" id="KW-0328">Glycosyltransferase</keyword>
<evidence type="ECO:0000256" key="6">
    <source>
        <dbReference type="ARBA" id="ARBA00022676"/>
    </source>
</evidence>
<organism evidence="15 16">
    <name type="scientific">Albidovulum litorale</name>
    <dbReference type="NCBI Taxonomy" id="2984134"/>
    <lineage>
        <taxon>Bacteria</taxon>
        <taxon>Pseudomonadati</taxon>
        <taxon>Pseudomonadota</taxon>
        <taxon>Alphaproteobacteria</taxon>
        <taxon>Rhodobacterales</taxon>
        <taxon>Paracoccaceae</taxon>
        <taxon>Albidovulum</taxon>
    </lineage>
</organism>
<dbReference type="InterPro" id="IPR001460">
    <property type="entry name" value="PCN-bd_Tpept"/>
</dbReference>
<proteinExistence type="inferred from homology"/>
<evidence type="ECO:0000259" key="13">
    <source>
        <dbReference type="Pfam" id="PF00912"/>
    </source>
</evidence>
<comment type="caution">
    <text evidence="15">The sequence shown here is derived from an EMBL/GenBank/DDBJ whole genome shotgun (WGS) entry which is preliminary data.</text>
</comment>
<dbReference type="PANTHER" id="PTHR32282:SF15">
    <property type="entry name" value="PENICILLIN-BINDING PROTEIN 1C"/>
    <property type="match status" value="1"/>
</dbReference>
<evidence type="ECO:0000313" key="16">
    <source>
        <dbReference type="Proteomes" id="UP001652564"/>
    </source>
</evidence>
<evidence type="ECO:0000256" key="11">
    <source>
        <dbReference type="ARBA" id="ARBA00049902"/>
    </source>
</evidence>
<evidence type="ECO:0000259" key="12">
    <source>
        <dbReference type="Pfam" id="PF00905"/>
    </source>
</evidence>
<keyword evidence="9" id="KW-0511">Multifunctional enzyme</keyword>
<dbReference type="InterPro" id="IPR001264">
    <property type="entry name" value="Glyco_trans_51"/>
</dbReference>
<evidence type="ECO:0000256" key="5">
    <source>
        <dbReference type="ARBA" id="ARBA00022670"/>
    </source>
</evidence>
<dbReference type="Pfam" id="PF06832">
    <property type="entry name" value="BiPBP_C"/>
    <property type="match status" value="1"/>
</dbReference>
<feature type="domain" description="Penicillin-binding C-terminal" evidence="14">
    <location>
        <begin position="593"/>
        <end position="672"/>
    </location>
</feature>
<accession>A0ABT2ZM47</accession>
<gene>
    <name evidence="15" type="primary">pbpC</name>
    <name evidence="15" type="ORF">OEZ71_07845</name>
</gene>
<evidence type="ECO:0000256" key="1">
    <source>
        <dbReference type="ARBA" id="ARBA00004752"/>
    </source>
</evidence>
<evidence type="ECO:0000256" key="3">
    <source>
        <dbReference type="ARBA" id="ARBA00007739"/>
    </source>
</evidence>
<keyword evidence="5" id="KW-0645">Protease</keyword>
<evidence type="ECO:0000256" key="2">
    <source>
        <dbReference type="ARBA" id="ARBA00007090"/>
    </source>
</evidence>
<keyword evidence="4" id="KW-0121">Carboxypeptidase</keyword>
<dbReference type="NCBIfam" id="TIGR02073">
    <property type="entry name" value="PBP_1c"/>
    <property type="match status" value="1"/>
</dbReference>
<feature type="domain" description="Penicillin-binding protein transpeptidase" evidence="12">
    <location>
        <begin position="300"/>
        <end position="521"/>
    </location>
</feature>
<comment type="similarity">
    <text evidence="2">In the C-terminal section; belongs to the transpeptidase family.</text>
</comment>
<evidence type="ECO:0000259" key="14">
    <source>
        <dbReference type="Pfam" id="PF06832"/>
    </source>
</evidence>
<evidence type="ECO:0000256" key="9">
    <source>
        <dbReference type="ARBA" id="ARBA00023268"/>
    </source>
</evidence>
<dbReference type="EC" id="2.4.99.28" evidence="10"/>
<dbReference type="EMBL" id="JAOWKZ010000002">
    <property type="protein sequence ID" value="MCV2872207.1"/>
    <property type="molecule type" value="Genomic_DNA"/>
</dbReference>
<dbReference type="InterPro" id="IPR050396">
    <property type="entry name" value="Glycosyltr_51/Transpeptidase"/>
</dbReference>
<dbReference type="SUPFAM" id="SSF56601">
    <property type="entry name" value="beta-lactamase/transpeptidase-like"/>
    <property type="match status" value="1"/>
</dbReference>
<evidence type="ECO:0000256" key="4">
    <source>
        <dbReference type="ARBA" id="ARBA00022645"/>
    </source>
</evidence>
<evidence type="ECO:0000313" key="15">
    <source>
        <dbReference type="EMBL" id="MCV2872207.1"/>
    </source>
</evidence>
<dbReference type="Gene3D" id="3.40.710.10">
    <property type="entry name" value="DD-peptidase/beta-lactamase superfamily"/>
    <property type="match status" value="1"/>
</dbReference>
<dbReference type="PANTHER" id="PTHR32282">
    <property type="entry name" value="BINDING PROTEIN TRANSPEPTIDASE, PUTATIVE-RELATED"/>
    <property type="match status" value="1"/>
</dbReference>
<dbReference type="RefSeq" id="WP_263739393.1">
    <property type="nucleotide sequence ID" value="NZ_JAOWKZ010000002.1"/>
</dbReference>